<reference evidence="1" key="1">
    <citation type="submission" date="2023-07" db="EMBL/GenBank/DDBJ databases">
        <authorList>
            <person name="Kim M.K."/>
        </authorList>
    </citation>
    <scope>NUCLEOTIDE SEQUENCE</scope>
    <source>
        <strain evidence="1">CA1-15</strain>
    </source>
</reference>
<gene>
    <name evidence="1" type="ORF">Q5H94_03060</name>
</gene>
<evidence type="ECO:0000313" key="1">
    <source>
        <dbReference type="EMBL" id="MDO7841293.1"/>
    </source>
</evidence>
<name>A0ABT8ZVJ3_9SPHN</name>
<keyword evidence="2" id="KW-1185">Reference proteome</keyword>
<organism evidence="1 2">
    <name type="scientific">Sphingomonas immobilis</name>
    <dbReference type="NCBI Taxonomy" id="3063997"/>
    <lineage>
        <taxon>Bacteria</taxon>
        <taxon>Pseudomonadati</taxon>
        <taxon>Pseudomonadota</taxon>
        <taxon>Alphaproteobacteria</taxon>
        <taxon>Sphingomonadales</taxon>
        <taxon>Sphingomonadaceae</taxon>
        <taxon>Sphingomonas</taxon>
    </lineage>
</organism>
<accession>A0ABT8ZVJ3</accession>
<dbReference type="Pfam" id="PF06674">
    <property type="entry name" value="DUF1176"/>
    <property type="match status" value="1"/>
</dbReference>
<comment type="caution">
    <text evidence="1">The sequence shown here is derived from an EMBL/GenBank/DDBJ whole genome shotgun (WGS) entry which is preliminary data.</text>
</comment>
<proteinExistence type="predicted"/>
<sequence length="331" mass="35286">MLGAALLLAAAVPAAPVKPGPFATFDDWAIGCDNANRCTLTTLDPEEGPAPSEVFTIMREAGQPGRWKMWLTARSDEDPFAVEIDGEQVGGPFRATPDGATIEGATARAIAAALPKARRIEVVDGVGRTLAKISTAGLDAALRRLDEVQGRVGTVTAAIVTGRRPESAVPAVPTLPIVSVVKPVGSPPILSSAKVKALQRRAKCRVGRGTVKARLYSLDHTRNVALVPCRTTGNNPTSAVYILDKGVAKLGRLDAVPGLDGWTRVPRITNGSYSNGSLYSYARGSEDGDCGLSQHFLWDGTKFRLIEQTQMDVCRGNTAFISTWRVRLRFP</sequence>
<dbReference type="Proteomes" id="UP001176468">
    <property type="component" value="Unassembled WGS sequence"/>
</dbReference>
<protein>
    <submittedName>
        <fullName evidence="1">DUF1176 domain-containing protein</fullName>
    </submittedName>
</protein>
<dbReference type="InterPro" id="IPR009560">
    <property type="entry name" value="DUF1176"/>
</dbReference>
<dbReference type="RefSeq" id="WP_304559762.1">
    <property type="nucleotide sequence ID" value="NZ_JAUQSZ010000002.1"/>
</dbReference>
<evidence type="ECO:0000313" key="2">
    <source>
        <dbReference type="Proteomes" id="UP001176468"/>
    </source>
</evidence>
<dbReference type="EMBL" id="JAUQSZ010000002">
    <property type="protein sequence ID" value="MDO7841293.1"/>
    <property type="molecule type" value="Genomic_DNA"/>
</dbReference>